<evidence type="ECO:0000256" key="7">
    <source>
        <dbReference type="ARBA" id="ARBA00022803"/>
    </source>
</evidence>
<evidence type="ECO:0000256" key="4">
    <source>
        <dbReference type="ARBA" id="ARBA00022676"/>
    </source>
</evidence>
<dbReference type="Gene3D" id="1.25.40.10">
    <property type="entry name" value="Tetratricopeptide repeat domain"/>
    <property type="match status" value="3"/>
</dbReference>
<evidence type="ECO:0000313" key="10">
    <source>
        <dbReference type="EMBL" id="QDU44484.1"/>
    </source>
</evidence>
<evidence type="ECO:0000256" key="6">
    <source>
        <dbReference type="ARBA" id="ARBA00022737"/>
    </source>
</evidence>
<feature type="repeat" description="TPR" evidence="8">
    <location>
        <begin position="140"/>
        <end position="173"/>
    </location>
</feature>
<dbReference type="EMBL" id="CP036276">
    <property type="protein sequence ID" value="QDU44484.1"/>
    <property type="molecule type" value="Genomic_DNA"/>
</dbReference>
<reference evidence="10 11" key="1">
    <citation type="submission" date="2019-02" db="EMBL/GenBank/DDBJ databases">
        <title>Deep-cultivation of Planctomycetes and their phenomic and genomic characterization uncovers novel biology.</title>
        <authorList>
            <person name="Wiegand S."/>
            <person name="Jogler M."/>
            <person name="Boedeker C."/>
            <person name="Pinto D."/>
            <person name="Vollmers J."/>
            <person name="Rivas-Marin E."/>
            <person name="Kohn T."/>
            <person name="Peeters S.H."/>
            <person name="Heuer A."/>
            <person name="Rast P."/>
            <person name="Oberbeckmann S."/>
            <person name="Bunk B."/>
            <person name="Jeske O."/>
            <person name="Meyerdierks A."/>
            <person name="Storesund J.E."/>
            <person name="Kallscheuer N."/>
            <person name="Luecker S."/>
            <person name="Lage O.M."/>
            <person name="Pohl T."/>
            <person name="Merkel B.J."/>
            <person name="Hornburger P."/>
            <person name="Mueller R.-W."/>
            <person name="Bruemmer F."/>
            <person name="Labrenz M."/>
            <person name="Spormann A.M."/>
            <person name="Op den Camp H."/>
            <person name="Overmann J."/>
            <person name="Amann R."/>
            <person name="Jetten M.S.M."/>
            <person name="Mascher T."/>
            <person name="Medema M.H."/>
            <person name="Devos D.P."/>
            <person name="Kaster A.-K."/>
            <person name="Ovreas L."/>
            <person name="Rohde M."/>
            <person name="Galperin M.Y."/>
            <person name="Jogler C."/>
        </authorList>
    </citation>
    <scope>NUCLEOTIDE SEQUENCE [LARGE SCALE GENOMIC DNA]</scope>
    <source>
        <strain evidence="10 11">Mal52</strain>
    </source>
</reference>
<name>A0A517ZPS3_9PLAN</name>
<dbReference type="SUPFAM" id="SSF48452">
    <property type="entry name" value="TPR-like"/>
    <property type="match status" value="1"/>
</dbReference>
<evidence type="ECO:0000313" key="11">
    <source>
        <dbReference type="Proteomes" id="UP000319383"/>
    </source>
</evidence>
<evidence type="ECO:0000256" key="3">
    <source>
        <dbReference type="ARBA" id="ARBA00011970"/>
    </source>
</evidence>
<keyword evidence="5" id="KW-0808">Transferase</keyword>
<dbReference type="PANTHER" id="PTHR44835">
    <property type="entry name" value="UDP-N-ACETYLGLUCOSAMINE--PEPTIDE N-ACETYLGLUCOSAMINYLTRANSFERASE SPINDLY-RELATED"/>
    <property type="match status" value="1"/>
</dbReference>
<dbReference type="UniPathway" id="UPA00378"/>
<feature type="domain" description="O-GlcNAc transferase C-terminal" evidence="9">
    <location>
        <begin position="494"/>
        <end position="671"/>
    </location>
</feature>
<dbReference type="EC" id="2.4.1.255" evidence="3"/>
<keyword evidence="4" id="KW-0328">Glycosyltransferase</keyword>
<dbReference type="PROSITE" id="PS50005">
    <property type="entry name" value="TPR"/>
    <property type="match status" value="6"/>
</dbReference>
<feature type="domain" description="O-GlcNAc transferase C-terminal" evidence="9">
    <location>
        <begin position="319"/>
        <end position="469"/>
    </location>
</feature>
<evidence type="ECO:0000259" key="9">
    <source>
        <dbReference type="Pfam" id="PF13844"/>
    </source>
</evidence>
<evidence type="ECO:0000256" key="5">
    <source>
        <dbReference type="ARBA" id="ARBA00022679"/>
    </source>
</evidence>
<dbReference type="InterPro" id="IPR019734">
    <property type="entry name" value="TPR_rpt"/>
</dbReference>
<dbReference type="SMART" id="SM00028">
    <property type="entry name" value="TPR"/>
    <property type="match status" value="8"/>
</dbReference>
<dbReference type="Pfam" id="PF14559">
    <property type="entry name" value="TPR_19"/>
    <property type="match status" value="1"/>
</dbReference>
<keyword evidence="7 8" id="KW-0802">TPR repeat</keyword>
<feature type="repeat" description="TPR" evidence="8">
    <location>
        <begin position="242"/>
        <end position="275"/>
    </location>
</feature>
<feature type="repeat" description="TPR" evidence="8">
    <location>
        <begin position="106"/>
        <end position="139"/>
    </location>
</feature>
<dbReference type="Pfam" id="PF13424">
    <property type="entry name" value="TPR_12"/>
    <property type="match status" value="1"/>
</dbReference>
<dbReference type="PROSITE" id="PS50293">
    <property type="entry name" value="TPR_REGION"/>
    <property type="match status" value="2"/>
</dbReference>
<dbReference type="Pfam" id="PF13844">
    <property type="entry name" value="Glyco_transf_41"/>
    <property type="match status" value="2"/>
</dbReference>
<keyword evidence="6" id="KW-0677">Repeat</keyword>
<dbReference type="Pfam" id="PF00515">
    <property type="entry name" value="TPR_1"/>
    <property type="match status" value="1"/>
</dbReference>
<dbReference type="KEGG" id="sdyn:Mal52_29660"/>
<dbReference type="PANTHER" id="PTHR44835:SF1">
    <property type="entry name" value="PROTEIN O-GLCNAC TRANSFERASE"/>
    <property type="match status" value="1"/>
</dbReference>
<dbReference type="InterPro" id="IPR011990">
    <property type="entry name" value="TPR-like_helical_dom_sf"/>
</dbReference>
<evidence type="ECO:0000256" key="1">
    <source>
        <dbReference type="ARBA" id="ARBA00004922"/>
    </source>
</evidence>
<gene>
    <name evidence="10" type="primary">yrrB_3</name>
    <name evidence="10" type="ORF">Mal52_29660</name>
</gene>
<sequence length="688" mass="76196">MAGTAELIAQGLQRHQAGEWDAAARLYAQALDVTPRFPEALHLLGVLAHQRGAHDQAVAHIQQAIAENPSEAAYHSNLGSAQHALGQYDAAVDSYGAALRLDPGRPETHHNLGNTFSARREFREAAASFQSAIALDSQYAKAYMQLGRVSQRLGQHEEAVTALRRAIELAPGLVAAYELLADSLRRLGQRDEAIEVYEQFLLHDPNCAPAIYNKGVIELDDYRLMAAGLSFARAIELAPDFPEAYCNLGITYLAQGRVREAIENFRAAVRIRPEYAMARSNLLMALHYDPATDEETLYEEHLQWSAVLERVETPVLANTRDPHRRLRIGYVSPDFREHAVSHFFEPILRQHCREAVHVTCYADVAKPDATTTQLQSLADNWRNVHGLSDNEFAAHVRRDEIDLLIDLAGHTAGNRMTAFARRLAPVQVSYIGYGSTTGLTCMDYRIVDHVTNPADETSWHTEELARHPLGFSCYAPPHDAPPVTVPPSIETGRVTFGCFNNIDKISPPVVQLWAQLINAVPGSRLFLKTRAFNDPGVTAAWRQKFAAAGLAPQRLELLGRSRTVAEHLAEYRHVDIALDPFPYTGSTTTCEALWMGVPVVSLRGNNYVGRMTASLLETLGATELIADTQDAYKAIAVGLATDARSLLSYRKDLRGAMAGSAICNATAYTRGLEDLYRDMWQRWCGEQR</sequence>
<feature type="repeat" description="TPR" evidence="8">
    <location>
        <begin position="38"/>
        <end position="71"/>
    </location>
</feature>
<dbReference type="SUPFAM" id="SSF53756">
    <property type="entry name" value="UDP-Glycosyltransferase/glycogen phosphorylase"/>
    <property type="match status" value="1"/>
</dbReference>
<dbReference type="Gene3D" id="3.40.50.11380">
    <property type="match status" value="1"/>
</dbReference>
<feature type="repeat" description="TPR" evidence="8">
    <location>
        <begin position="72"/>
        <end position="105"/>
    </location>
</feature>
<dbReference type="RefSeq" id="WP_145376841.1">
    <property type="nucleotide sequence ID" value="NZ_CP036276.1"/>
</dbReference>
<proteinExistence type="inferred from homology"/>
<protein>
    <recommendedName>
        <fullName evidence="3">protein O-GlcNAc transferase</fullName>
        <ecNumber evidence="3">2.4.1.255</ecNumber>
    </recommendedName>
</protein>
<dbReference type="Pfam" id="PF13414">
    <property type="entry name" value="TPR_11"/>
    <property type="match status" value="1"/>
</dbReference>
<dbReference type="AlphaFoldDB" id="A0A517ZPS3"/>
<comment type="pathway">
    <text evidence="1">Protein modification; protein glycosylation.</text>
</comment>
<evidence type="ECO:0000256" key="2">
    <source>
        <dbReference type="ARBA" id="ARBA00005386"/>
    </source>
</evidence>
<dbReference type="Proteomes" id="UP000319383">
    <property type="component" value="Chromosome"/>
</dbReference>
<comment type="similarity">
    <text evidence="2">Belongs to the glycosyltransferase 41 family. O-GlcNAc transferase subfamily.</text>
</comment>
<accession>A0A517ZPS3</accession>
<dbReference type="GO" id="GO:0097363">
    <property type="term" value="F:protein O-acetylglucosaminyltransferase activity"/>
    <property type="evidence" value="ECO:0007669"/>
    <property type="project" value="UniProtKB-EC"/>
</dbReference>
<feature type="repeat" description="TPR" evidence="8">
    <location>
        <begin position="174"/>
        <end position="207"/>
    </location>
</feature>
<organism evidence="10 11">
    <name type="scientific">Symmachiella dynata</name>
    <dbReference type="NCBI Taxonomy" id="2527995"/>
    <lineage>
        <taxon>Bacteria</taxon>
        <taxon>Pseudomonadati</taxon>
        <taxon>Planctomycetota</taxon>
        <taxon>Planctomycetia</taxon>
        <taxon>Planctomycetales</taxon>
        <taxon>Planctomycetaceae</taxon>
        <taxon>Symmachiella</taxon>
    </lineage>
</organism>
<dbReference type="InterPro" id="IPR051939">
    <property type="entry name" value="Glycosyltr_41/O-GlcNAc_trsf"/>
</dbReference>
<keyword evidence="11" id="KW-1185">Reference proteome</keyword>
<dbReference type="Gene3D" id="3.40.50.2000">
    <property type="entry name" value="Glycogen Phosphorylase B"/>
    <property type="match status" value="1"/>
</dbReference>
<evidence type="ECO:0000256" key="8">
    <source>
        <dbReference type="PROSITE-ProRule" id="PRU00339"/>
    </source>
</evidence>
<dbReference type="InterPro" id="IPR029489">
    <property type="entry name" value="OGT/SEC/SPY_C"/>
</dbReference>